<evidence type="ECO:0000313" key="3">
    <source>
        <dbReference type="EMBL" id="KAL1274393.1"/>
    </source>
</evidence>
<dbReference type="PANTHER" id="PTHR11505">
    <property type="entry name" value="L1 TRANSPOSABLE ELEMENT-RELATED"/>
    <property type="match status" value="1"/>
</dbReference>
<evidence type="ECO:0000313" key="4">
    <source>
        <dbReference type="Proteomes" id="UP001558613"/>
    </source>
</evidence>
<comment type="caution">
    <text evidence="3">The sequence shown here is derived from an EMBL/GenBank/DDBJ whole genome shotgun (WGS) entry which is preliminary data.</text>
</comment>
<sequence length="262" mass="30212">MSTPEEMDIELQRITEKRLISETHSYSSHRTKGGDDDLTPNTPSKPPPSKKLAKRDAADDLTLSQVQQSIIQIIRESSEEIKQMVKEIFDIRKENEDLKNKNEASQKRISELEDRMNDQDRYCRRWNLRLEGLTECAKDNVKTRVMEICKAMVVEKDRNFVACNVDIAHRVGRSNADSGKGKKPRPVIIRFTSRTARDLTWKGAKGNDFLKKNNMYFKEDLTVKDRATRSLLWPTIDKAQKEGKKAFFVGIRAIVDGKEIKI</sequence>
<evidence type="ECO:0000256" key="2">
    <source>
        <dbReference type="SAM" id="MobiDB-lite"/>
    </source>
</evidence>
<gene>
    <name evidence="3" type="ORF">QQF64_027207</name>
</gene>
<protein>
    <recommendedName>
        <fullName evidence="5">L1 transposable element RRM domain-containing protein</fullName>
    </recommendedName>
</protein>
<evidence type="ECO:0008006" key="5">
    <source>
        <dbReference type="Google" id="ProtNLM"/>
    </source>
</evidence>
<keyword evidence="4" id="KW-1185">Reference proteome</keyword>
<feature type="region of interest" description="Disordered" evidence="2">
    <location>
        <begin position="17"/>
        <end position="59"/>
    </location>
</feature>
<feature type="coiled-coil region" evidence="1">
    <location>
        <begin position="74"/>
        <end position="122"/>
    </location>
</feature>
<proteinExistence type="predicted"/>
<dbReference type="Gene3D" id="3.30.70.1820">
    <property type="entry name" value="L1 transposable element, RRM domain"/>
    <property type="match status" value="1"/>
</dbReference>
<evidence type="ECO:0000256" key="1">
    <source>
        <dbReference type="SAM" id="Coils"/>
    </source>
</evidence>
<dbReference type="Proteomes" id="UP001558613">
    <property type="component" value="Unassembled WGS sequence"/>
</dbReference>
<name>A0ABR3NBS7_9TELE</name>
<accession>A0ABR3NBS7</accession>
<dbReference type="EMBL" id="JAYMGO010000005">
    <property type="protein sequence ID" value="KAL1274393.1"/>
    <property type="molecule type" value="Genomic_DNA"/>
</dbReference>
<reference evidence="3 4" key="1">
    <citation type="submission" date="2023-09" db="EMBL/GenBank/DDBJ databases">
        <authorList>
            <person name="Wang M."/>
        </authorList>
    </citation>
    <scope>NUCLEOTIDE SEQUENCE [LARGE SCALE GENOMIC DNA]</scope>
    <source>
        <strain evidence="3">GT-2023</strain>
        <tissue evidence="3">Liver</tissue>
    </source>
</reference>
<keyword evidence="1" id="KW-0175">Coiled coil</keyword>
<organism evidence="3 4">
    <name type="scientific">Cirrhinus molitorella</name>
    <name type="common">mud carp</name>
    <dbReference type="NCBI Taxonomy" id="172907"/>
    <lineage>
        <taxon>Eukaryota</taxon>
        <taxon>Metazoa</taxon>
        <taxon>Chordata</taxon>
        <taxon>Craniata</taxon>
        <taxon>Vertebrata</taxon>
        <taxon>Euteleostomi</taxon>
        <taxon>Actinopterygii</taxon>
        <taxon>Neopterygii</taxon>
        <taxon>Teleostei</taxon>
        <taxon>Ostariophysi</taxon>
        <taxon>Cypriniformes</taxon>
        <taxon>Cyprinidae</taxon>
        <taxon>Labeoninae</taxon>
        <taxon>Labeonini</taxon>
        <taxon>Cirrhinus</taxon>
    </lineage>
</organism>
<dbReference type="InterPro" id="IPR004244">
    <property type="entry name" value="Transposase_22"/>
</dbReference>